<dbReference type="Pfam" id="PF04090">
    <property type="entry name" value="Rrn11"/>
    <property type="match status" value="2"/>
</dbReference>
<reference evidence="2" key="1">
    <citation type="submission" date="2020-11" db="EMBL/GenBank/DDBJ databases">
        <title>Kefir isolates.</title>
        <authorList>
            <person name="Marcisauskas S."/>
            <person name="Kim Y."/>
            <person name="Blasche S."/>
        </authorList>
    </citation>
    <scope>NUCLEOTIDE SEQUENCE</scope>
    <source>
        <strain evidence="2">Olga-1</strain>
    </source>
</reference>
<feature type="compositionally biased region" description="Acidic residues" evidence="1">
    <location>
        <begin position="616"/>
        <end position="629"/>
    </location>
</feature>
<name>A0A9P7BD74_9ASCO</name>
<dbReference type="InterPro" id="IPR007224">
    <property type="entry name" value="TIF_Rrn11"/>
</dbReference>
<feature type="compositionally biased region" description="Low complexity" evidence="1">
    <location>
        <begin position="260"/>
        <end position="271"/>
    </location>
</feature>
<keyword evidence="3" id="KW-1185">Reference proteome</keyword>
<feature type="compositionally biased region" description="Low complexity" evidence="1">
    <location>
        <begin position="631"/>
        <end position="644"/>
    </location>
</feature>
<dbReference type="AlphaFoldDB" id="A0A9P7BD74"/>
<feature type="region of interest" description="Disordered" evidence="1">
    <location>
        <begin position="224"/>
        <end position="322"/>
    </location>
</feature>
<protein>
    <submittedName>
        <fullName evidence="2">Uncharacterized protein</fullName>
    </submittedName>
</protein>
<evidence type="ECO:0000256" key="1">
    <source>
        <dbReference type="SAM" id="MobiDB-lite"/>
    </source>
</evidence>
<feature type="compositionally biased region" description="Acidic residues" evidence="1">
    <location>
        <begin position="300"/>
        <end position="316"/>
    </location>
</feature>
<evidence type="ECO:0000313" key="2">
    <source>
        <dbReference type="EMBL" id="KAG0686581.1"/>
    </source>
</evidence>
<dbReference type="Proteomes" id="UP000697127">
    <property type="component" value="Unassembled WGS sequence"/>
</dbReference>
<dbReference type="EMBL" id="PUHW01000441">
    <property type="protein sequence ID" value="KAG0686581.1"/>
    <property type="molecule type" value="Genomic_DNA"/>
</dbReference>
<sequence length="644" mass="75934">MYLSLQQKSRISIPNEVIKKDIKNALVSLSGFENSIPLTYYKSIKNEENFNFEKISILKFTTRILDNLFYISLFKENWNQCYKLFSILIRTFKIDIYQIWTLGVYMLNELNISEFKKYFNIEWKRLTNISIPYLSQNLLNDLSYLQNPSLIPLFLNKYNINSSTFSNYEILIKILKKLISEKRPTYDIIIKFLKLLMRTSRNQHPLLGAYPEQTYIPGGVFVQDEDEEEVEEEEVEEEEEAVEEDTNVINKDNIDPTTVSDNSDTNNSSLDSDSESESDKDDDADIEDSEDSISVAESEKEGEEYEESEDESDIEDQPLTKIKKKEQTPIVIKDKEFYPGIESHLPYQQRYMKLLKRHSVPLHRLGTRTRTPTFTLSYIWILVRTGKLNIVQRALEPLLLVVPTSIDARIELANLTSRILDISCLVKELNESKDYNWEKVSIIENKIIEIDDFWERWKDQFTTVSKNKKKKKRKGVKQFENYKNIEKSLEKLRKWISKSINLNKNIGDNNNNNNNNNNQSDNEVSESENEFHTATENDNQNIINSDEEIVFDDEDEEEIEREMARLLGQAEEEYQEDERDDLELNNMLQRVDRDNDYLDDDADLHHMLQQAQEIYSDEDNFNKEEEEFNNEYHPNPMNNNSDSE</sequence>
<organism evidence="2 3">
    <name type="scientific">Pichia californica</name>
    <dbReference type="NCBI Taxonomy" id="460514"/>
    <lineage>
        <taxon>Eukaryota</taxon>
        <taxon>Fungi</taxon>
        <taxon>Dikarya</taxon>
        <taxon>Ascomycota</taxon>
        <taxon>Saccharomycotina</taxon>
        <taxon>Pichiomycetes</taxon>
        <taxon>Pichiales</taxon>
        <taxon>Pichiaceae</taxon>
        <taxon>Pichia</taxon>
    </lineage>
</organism>
<dbReference type="GO" id="GO:0001181">
    <property type="term" value="F:RNA polymerase I general transcription initiation factor activity"/>
    <property type="evidence" value="ECO:0007669"/>
    <property type="project" value="InterPro"/>
</dbReference>
<feature type="compositionally biased region" description="Acidic residues" evidence="1">
    <location>
        <begin position="224"/>
        <end position="246"/>
    </location>
</feature>
<evidence type="ECO:0000313" key="3">
    <source>
        <dbReference type="Proteomes" id="UP000697127"/>
    </source>
</evidence>
<gene>
    <name evidence="2" type="ORF">C6P40_003773</name>
</gene>
<feature type="region of interest" description="Disordered" evidence="1">
    <location>
        <begin position="503"/>
        <end position="546"/>
    </location>
</feature>
<feature type="compositionally biased region" description="Polar residues" evidence="1">
    <location>
        <begin position="247"/>
        <end position="259"/>
    </location>
</feature>
<comment type="caution">
    <text evidence="2">The sequence shown here is derived from an EMBL/GenBank/DDBJ whole genome shotgun (WGS) entry which is preliminary data.</text>
</comment>
<feature type="compositionally biased region" description="Low complexity" evidence="1">
    <location>
        <begin position="503"/>
        <end position="522"/>
    </location>
</feature>
<feature type="region of interest" description="Disordered" evidence="1">
    <location>
        <begin position="616"/>
        <end position="644"/>
    </location>
</feature>
<proteinExistence type="predicted"/>
<accession>A0A9P7BD74</accession>
<dbReference type="GO" id="GO:0001164">
    <property type="term" value="F:RNA polymerase I core promoter sequence-specific DNA binding"/>
    <property type="evidence" value="ECO:0007669"/>
    <property type="project" value="InterPro"/>
</dbReference>
<feature type="compositionally biased region" description="Acidic residues" evidence="1">
    <location>
        <begin position="272"/>
        <end position="291"/>
    </location>
</feature>